<proteinExistence type="predicted"/>
<dbReference type="AlphaFoldDB" id="A0A6H5H0X4"/>
<dbReference type="Gene3D" id="3.15.10.30">
    <property type="entry name" value="Haemolymph juvenile hormone binding protein"/>
    <property type="match status" value="2"/>
</dbReference>
<dbReference type="Proteomes" id="UP000479000">
    <property type="component" value="Unassembled WGS sequence"/>
</dbReference>
<dbReference type="PANTHER" id="PTHR11008">
    <property type="entry name" value="PROTEIN TAKEOUT-LIKE PROTEIN"/>
    <property type="match status" value="1"/>
</dbReference>
<organism evidence="1 2">
    <name type="scientific">Nesidiocoris tenuis</name>
    <dbReference type="NCBI Taxonomy" id="355587"/>
    <lineage>
        <taxon>Eukaryota</taxon>
        <taxon>Metazoa</taxon>
        <taxon>Ecdysozoa</taxon>
        <taxon>Arthropoda</taxon>
        <taxon>Hexapoda</taxon>
        <taxon>Insecta</taxon>
        <taxon>Pterygota</taxon>
        <taxon>Neoptera</taxon>
        <taxon>Paraneoptera</taxon>
        <taxon>Hemiptera</taxon>
        <taxon>Heteroptera</taxon>
        <taxon>Panheteroptera</taxon>
        <taxon>Cimicomorpha</taxon>
        <taxon>Miridae</taxon>
        <taxon>Dicyphina</taxon>
        <taxon>Nesidiocoris</taxon>
    </lineage>
</organism>
<dbReference type="InterPro" id="IPR010562">
    <property type="entry name" value="Haemolymph_juvenile_hormone-bd"/>
</dbReference>
<name>A0A6H5H0X4_9HEMI</name>
<evidence type="ECO:0000313" key="1">
    <source>
        <dbReference type="EMBL" id="CAB0010678.1"/>
    </source>
</evidence>
<evidence type="ECO:0000313" key="2">
    <source>
        <dbReference type="Proteomes" id="UP000479000"/>
    </source>
</evidence>
<dbReference type="GO" id="GO:0005615">
    <property type="term" value="C:extracellular space"/>
    <property type="evidence" value="ECO:0007669"/>
    <property type="project" value="TreeGrafter"/>
</dbReference>
<dbReference type="InterPro" id="IPR038606">
    <property type="entry name" value="To_sf"/>
</dbReference>
<gene>
    <name evidence="1" type="ORF">NTEN_LOCUS15704</name>
</gene>
<accession>A0A6H5H0X4</accession>
<dbReference type="Pfam" id="PF06585">
    <property type="entry name" value="JHBP"/>
    <property type="match status" value="1"/>
</dbReference>
<reference evidence="1 2" key="1">
    <citation type="submission" date="2020-02" db="EMBL/GenBank/DDBJ databases">
        <authorList>
            <person name="Ferguson B K."/>
        </authorList>
    </citation>
    <scope>NUCLEOTIDE SEQUENCE [LARGE SCALE GENOMIC DNA]</scope>
</reference>
<dbReference type="OrthoDB" id="8186595at2759"/>
<sequence length="164" mass="18420">MYIVFVCLSGEYLEARLAIQVYGQKKYGVFPADPLHFEKILLDQSSGPVRVKVDFSETDLTGFKNLVIEGISWNGAEMAFNASVPKLNLYGDYRIQGRVLVLPIVGQGISNITVSDNMNKFLNENWEVIWEEIQPAIQDSFGAAIKEISNRIFSRISSQELLPS</sequence>
<protein>
    <submittedName>
        <fullName evidence="1">Uncharacterized protein</fullName>
    </submittedName>
</protein>
<dbReference type="SMART" id="SM00700">
    <property type="entry name" value="JHBP"/>
    <property type="match status" value="1"/>
</dbReference>
<keyword evidence="2" id="KW-1185">Reference proteome</keyword>
<dbReference type="PANTHER" id="PTHR11008:SF40">
    <property type="entry name" value="PROTEIN TAKEOUT"/>
    <property type="match status" value="1"/>
</dbReference>
<dbReference type="EMBL" id="CADCXU010023102">
    <property type="protein sequence ID" value="CAB0010678.1"/>
    <property type="molecule type" value="Genomic_DNA"/>
</dbReference>